<comment type="caution">
    <text evidence="1">The sequence shown here is derived from an EMBL/GenBank/DDBJ whole genome shotgun (WGS) entry which is preliminary data.</text>
</comment>
<name>A0A388M7Q3_CHABU</name>
<evidence type="ECO:0000313" key="2">
    <source>
        <dbReference type="Proteomes" id="UP000265515"/>
    </source>
</evidence>
<dbReference type="Gramene" id="GBG90614">
    <property type="protein sequence ID" value="GBG90614"/>
    <property type="gene ID" value="CBR_g50958"/>
</dbReference>
<accession>A0A388M7Q3</accession>
<evidence type="ECO:0000313" key="1">
    <source>
        <dbReference type="EMBL" id="GBG90614.1"/>
    </source>
</evidence>
<protein>
    <submittedName>
        <fullName evidence="1">Uncharacterized protein</fullName>
    </submittedName>
</protein>
<dbReference type="AlphaFoldDB" id="A0A388M7Q3"/>
<dbReference type="EMBL" id="BFEA01000825">
    <property type="protein sequence ID" value="GBG90614.1"/>
    <property type="molecule type" value="Genomic_DNA"/>
</dbReference>
<proteinExistence type="predicted"/>
<dbReference type="Proteomes" id="UP000265515">
    <property type="component" value="Unassembled WGS sequence"/>
</dbReference>
<keyword evidence="2" id="KW-1185">Reference proteome</keyword>
<sequence length="68" mass="8000">MDGTVDRRLSPTLRVLWVGMFCRWSSVSDRRRKDTDEDFERIHSHQLRNLTPYNPYYGQIQSTGVSPA</sequence>
<reference evidence="1 2" key="1">
    <citation type="journal article" date="2018" name="Cell">
        <title>The Chara Genome: Secondary Complexity and Implications for Plant Terrestrialization.</title>
        <authorList>
            <person name="Nishiyama T."/>
            <person name="Sakayama H."/>
            <person name="Vries J.D."/>
            <person name="Buschmann H."/>
            <person name="Saint-Marcoux D."/>
            <person name="Ullrich K.K."/>
            <person name="Haas F.B."/>
            <person name="Vanderstraeten L."/>
            <person name="Becker D."/>
            <person name="Lang D."/>
            <person name="Vosolsobe S."/>
            <person name="Rombauts S."/>
            <person name="Wilhelmsson P.K.I."/>
            <person name="Janitza P."/>
            <person name="Kern R."/>
            <person name="Heyl A."/>
            <person name="Rumpler F."/>
            <person name="Villalobos L.I.A.C."/>
            <person name="Clay J.M."/>
            <person name="Skokan R."/>
            <person name="Toyoda A."/>
            <person name="Suzuki Y."/>
            <person name="Kagoshima H."/>
            <person name="Schijlen E."/>
            <person name="Tajeshwar N."/>
            <person name="Catarino B."/>
            <person name="Hetherington A.J."/>
            <person name="Saltykova A."/>
            <person name="Bonnot C."/>
            <person name="Breuninger H."/>
            <person name="Symeonidi A."/>
            <person name="Radhakrishnan G.V."/>
            <person name="Van Nieuwerburgh F."/>
            <person name="Deforce D."/>
            <person name="Chang C."/>
            <person name="Karol K.G."/>
            <person name="Hedrich R."/>
            <person name="Ulvskov P."/>
            <person name="Glockner G."/>
            <person name="Delwiche C.F."/>
            <person name="Petrasek J."/>
            <person name="Van de Peer Y."/>
            <person name="Friml J."/>
            <person name="Beilby M."/>
            <person name="Dolan L."/>
            <person name="Kohara Y."/>
            <person name="Sugano S."/>
            <person name="Fujiyama A."/>
            <person name="Delaux P.-M."/>
            <person name="Quint M."/>
            <person name="TheiBen G."/>
            <person name="Hagemann M."/>
            <person name="Harholt J."/>
            <person name="Dunand C."/>
            <person name="Zachgo S."/>
            <person name="Langdale J."/>
            <person name="Maumus F."/>
            <person name="Straeten D.V.D."/>
            <person name="Gould S.B."/>
            <person name="Rensing S.A."/>
        </authorList>
    </citation>
    <scope>NUCLEOTIDE SEQUENCE [LARGE SCALE GENOMIC DNA]</scope>
    <source>
        <strain evidence="1 2">S276</strain>
    </source>
</reference>
<organism evidence="1 2">
    <name type="scientific">Chara braunii</name>
    <name type="common">Braun's stonewort</name>
    <dbReference type="NCBI Taxonomy" id="69332"/>
    <lineage>
        <taxon>Eukaryota</taxon>
        <taxon>Viridiplantae</taxon>
        <taxon>Streptophyta</taxon>
        <taxon>Charophyceae</taxon>
        <taxon>Charales</taxon>
        <taxon>Characeae</taxon>
        <taxon>Chara</taxon>
    </lineage>
</organism>
<gene>
    <name evidence="1" type="ORF">CBR_g50958</name>
</gene>